<evidence type="ECO:0000256" key="1">
    <source>
        <dbReference type="SAM" id="MobiDB-lite"/>
    </source>
</evidence>
<protein>
    <submittedName>
        <fullName evidence="2">Uncharacterized protein</fullName>
    </submittedName>
</protein>
<name>A0AAW2H4W2_9HYME</name>
<organism evidence="2 3">
    <name type="scientific">Cardiocondyla obscurior</name>
    <dbReference type="NCBI Taxonomy" id="286306"/>
    <lineage>
        <taxon>Eukaryota</taxon>
        <taxon>Metazoa</taxon>
        <taxon>Ecdysozoa</taxon>
        <taxon>Arthropoda</taxon>
        <taxon>Hexapoda</taxon>
        <taxon>Insecta</taxon>
        <taxon>Pterygota</taxon>
        <taxon>Neoptera</taxon>
        <taxon>Endopterygota</taxon>
        <taxon>Hymenoptera</taxon>
        <taxon>Apocrita</taxon>
        <taxon>Aculeata</taxon>
        <taxon>Formicoidea</taxon>
        <taxon>Formicidae</taxon>
        <taxon>Myrmicinae</taxon>
        <taxon>Cardiocondyla</taxon>
    </lineage>
</organism>
<dbReference type="AlphaFoldDB" id="A0AAW2H4W2"/>
<keyword evidence="3" id="KW-1185">Reference proteome</keyword>
<evidence type="ECO:0000313" key="2">
    <source>
        <dbReference type="EMBL" id="KAL0134590.1"/>
    </source>
</evidence>
<accession>A0AAW2H4W2</accession>
<comment type="caution">
    <text evidence="2">The sequence shown here is derived from an EMBL/GenBank/DDBJ whole genome shotgun (WGS) entry which is preliminary data.</text>
</comment>
<gene>
    <name evidence="2" type="ORF">PUN28_001410</name>
</gene>
<dbReference type="Proteomes" id="UP001430953">
    <property type="component" value="Unassembled WGS sequence"/>
</dbReference>
<proteinExistence type="predicted"/>
<evidence type="ECO:0000313" key="3">
    <source>
        <dbReference type="Proteomes" id="UP001430953"/>
    </source>
</evidence>
<feature type="region of interest" description="Disordered" evidence="1">
    <location>
        <begin position="114"/>
        <end position="155"/>
    </location>
</feature>
<sequence>MNESGDSFIIDTLANVKENTLKHFITSETKKKKKKKKPSINGIVLRNIIIRKERKLFYEIFIKFKKYTEQRAATLTGSAHPRDPAHPQPWVQRVPIDVVECSWDRWDTYRATCPGSGERLGQMPPSRRLRVESKHRRQKSDLGSKRATLGTSSSRRNAAPFHVARTLTPVINPSARSHYGNCSNCSCNSLWMKHFMEAFSRIDVTDVRRKLKQYNKKSLGTFKRHIFERKIYLEFN</sequence>
<reference evidence="2 3" key="1">
    <citation type="submission" date="2023-03" db="EMBL/GenBank/DDBJ databases">
        <title>High recombination rates correlate with genetic variation in Cardiocondyla obscurior ants.</title>
        <authorList>
            <person name="Errbii M."/>
        </authorList>
    </citation>
    <scope>NUCLEOTIDE SEQUENCE [LARGE SCALE GENOMIC DNA]</scope>
    <source>
        <strain evidence="2">Alpha-2009</strain>
        <tissue evidence="2">Whole body</tissue>
    </source>
</reference>
<dbReference type="EMBL" id="JADYXP020000001">
    <property type="protein sequence ID" value="KAL0134590.1"/>
    <property type="molecule type" value="Genomic_DNA"/>
</dbReference>